<dbReference type="EMBL" id="GBRH01269643">
    <property type="protein sequence ID" value="JAD28252.1"/>
    <property type="molecule type" value="Transcribed_RNA"/>
</dbReference>
<reference evidence="1" key="2">
    <citation type="journal article" date="2015" name="Data Brief">
        <title>Shoot transcriptome of the giant reed, Arundo donax.</title>
        <authorList>
            <person name="Barrero R.A."/>
            <person name="Guerrero F.D."/>
            <person name="Moolhuijzen P."/>
            <person name="Goolsby J.A."/>
            <person name="Tidwell J."/>
            <person name="Bellgard S.E."/>
            <person name="Bellgard M.I."/>
        </authorList>
    </citation>
    <scope>NUCLEOTIDE SEQUENCE</scope>
    <source>
        <tissue evidence="1">Shoot tissue taken approximately 20 cm above the soil surface</tissue>
    </source>
</reference>
<dbReference type="AlphaFoldDB" id="A0A0A8Z057"/>
<evidence type="ECO:0000313" key="1">
    <source>
        <dbReference type="EMBL" id="JAD28252.1"/>
    </source>
</evidence>
<reference evidence="1" key="1">
    <citation type="submission" date="2014-09" db="EMBL/GenBank/DDBJ databases">
        <authorList>
            <person name="Magalhaes I.L.F."/>
            <person name="Oliveira U."/>
            <person name="Santos F.R."/>
            <person name="Vidigal T.H.D.A."/>
            <person name="Brescovit A.D."/>
            <person name="Santos A.J."/>
        </authorList>
    </citation>
    <scope>NUCLEOTIDE SEQUENCE</scope>
    <source>
        <tissue evidence="1">Shoot tissue taken approximately 20 cm above the soil surface</tissue>
    </source>
</reference>
<sequence length="21" mass="2395">MLALENVRILGPNQEVERGKQ</sequence>
<accession>A0A0A8Z057</accession>
<organism evidence="1">
    <name type="scientific">Arundo donax</name>
    <name type="common">Giant reed</name>
    <name type="synonym">Donax arundinaceus</name>
    <dbReference type="NCBI Taxonomy" id="35708"/>
    <lineage>
        <taxon>Eukaryota</taxon>
        <taxon>Viridiplantae</taxon>
        <taxon>Streptophyta</taxon>
        <taxon>Embryophyta</taxon>
        <taxon>Tracheophyta</taxon>
        <taxon>Spermatophyta</taxon>
        <taxon>Magnoliopsida</taxon>
        <taxon>Liliopsida</taxon>
        <taxon>Poales</taxon>
        <taxon>Poaceae</taxon>
        <taxon>PACMAD clade</taxon>
        <taxon>Arundinoideae</taxon>
        <taxon>Arundineae</taxon>
        <taxon>Arundo</taxon>
    </lineage>
</organism>
<name>A0A0A8Z057_ARUDO</name>
<protein>
    <submittedName>
        <fullName evidence="1">Uncharacterized protein</fullName>
    </submittedName>
</protein>
<proteinExistence type="predicted"/>